<dbReference type="PROSITE" id="PS51755">
    <property type="entry name" value="OMPR_PHOB"/>
    <property type="match status" value="1"/>
</dbReference>
<dbReference type="InterPro" id="IPR001867">
    <property type="entry name" value="OmpR/PhoB-type_DNA-bd"/>
</dbReference>
<comment type="similarity">
    <text evidence="1">Belongs to the AfsR/DnrI/RedD regulatory family.</text>
</comment>
<evidence type="ECO:0000256" key="3">
    <source>
        <dbReference type="ARBA" id="ARBA00023015"/>
    </source>
</evidence>
<evidence type="ECO:0000256" key="7">
    <source>
        <dbReference type="SAM" id="MobiDB-lite"/>
    </source>
</evidence>
<protein>
    <submittedName>
        <fullName evidence="9">BTAD domain-containing putative transcriptional regulator</fullName>
    </submittedName>
</protein>
<organism evidence="9 10">
    <name type="scientific">Streptomyces monticola</name>
    <dbReference type="NCBI Taxonomy" id="2666263"/>
    <lineage>
        <taxon>Bacteria</taxon>
        <taxon>Bacillati</taxon>
        <taxon>Actinomycetota</taxon>
        <taxon>Actinomycetes</taxon>
        <taxon>Kitasatosporales</taxon>
        <taxon>Streptomycetaceae</taxon>
        <taxon>Streptomyces</taxon>
    </lineage>
</organism>
<evidence type="ECO:0000256" key="4">
    <source>
        <dbReference type="ARBA" id="ARBA00023125"/>
    </source>
</evidence>
<dbReference type="Gene3D" id="1.25.40.10">
    <property type="entry name" value="Tetratricopeptide repeat domain"/>
    <property type="match status" value="2"/>
</dbReference>
<dbReference type="InterPro" id="IPR016032">
    <property type="entry name" value="Sig_transdc_resp-reg_C-effctor"/>
</dbReference>
<dbReference type="CDD" id="cd15831">
    <property type="entry name" value="BTAD"/>
    <property type="match status" value="1"/>
</dbReference>
<dbReference type="InterPro" id="IPR036388">
    <property type="entry name" value="WH-like_DNA-bd_sf"/>
</dbReference>
<dbReference type="InterPro" id="IPR051677">
    <property type="entry name" value="AfsR-DnrI-RedD_regulator"/>
</dbReference>
<dbReference type="SUPFAM" id="SSF48452">
    <property type="entry name" value="TPR-like"/>
    <property type="match status" value="2"/>
</dbReference>
<dbReference type="SUPFAM" id="SSF46894">
    <property type="entry name" value="C-terminal effector domain of the bipartite response regulators"/>
    <property type="match status" value="1"/>
</dbReference>
<dbReference type="Pfam" id="PF03704">
    <property type="entry name" value="BTAD"/>
    <property type="match status" value="1"/>
</dbReference>
<accession>A0ABW2JVX2</accession>
<keyword evidence="4 6" id="KW-0238">DNA-binding</keyword>
<feature type="DNA-binding region" description="OmpR/PhoB-type" evidence="6">
    <location>
        <begin position="1"/>
        <end position="82"/>
    </location>
</feature>
<proteinExistence type="inferred from homology"/>
<dbReference type="PRINTS" id="PR00364">
    <property type="entry name" value="DISEASERSIST"/>
</dbReference>
<dbReference type="Gene3D" id="3.40.50.300">
    <property type="entry name" value="P-loop containing nucleotide triphosphate hydrolases"/>
    <property type="match status" value="1"/>
</dbReference>
<keyword evidence="5" id="KW-0804">Transcription</keyword>
<dbReference type="SMART" id="SM01043">
    <property type="entry name" value="BTAD"/>
    <property type="match status" value="1"/>
</dbReference>
<name>A0ABW2JVX2_9ACTN</name>
<dbReference type="Proteomes" id="UP001596523">
    <property type="component" value="Unassembled WGS sequence"/>
</dbReference>
<dbReference type="InterPro" id="IPR005158">
    <property type="entry name" value="BTAD"/>
</dbReference>
<feature type="domain" description="OmpR/PhoB-type" evidence="8">
    <location>
        <begin position="1"/>
        <end position="82"/>
    </location>
</feature>
<evidence type="ECO:0000256" key="5">
    <source>
        <dbReference type="ARBA" id="ARBA00023163"/>
    </source>
</evidence>
<evidence type="ECO:0000313" key="10">
    <source>
        <dbReference type="Proteomes" id="UP001596523"/>
    </source>
</evidence>
<dbReference type="PANTHER" id="PTHR35807">
    <property type="entry name" value="TRANSCRIPTIONAL REGULATOR REDD-RELATED"/>
    <property type="match status" value="1"/>
</dbReference>
<feature type="region of interest" description="Disordered" evidence="7">
    <location>
        <begin position="228"/>
        <end position="266"/>
    </location>
</feature>
<gene>
    <name evidence="9" type="ORF">ACFQVC_35430</name>
</gene>
<dbReference type="EMBL" id="JBHTCF010000022">
    <property type="protein sequence ID" value="MFC7309490.1"/>
    <property type="molecule type" value="Genomic_DNA"/>
</dbReference>
<reference evidence="10" key="1">
    <citation type="journal article" date="2019" name="Int. J. Syst. Evol. Microbiol.">
        <title>The Global Catalogue of Microorganisms (GCM) 10K type strain sequencing project: providing services to taxonomists for standard genome sequencing and annotation.</title>
        <authorList>
            <consortium name="The Broad Institute Genomics Platform"/>
            <consortium name="The Broad Institute Genome Sequencing Center for Infectious Disease"/>
            <person name="Wu L."/>
            <person name="Ma J."/>
        </authorList>
    </citation>
    <scope>NUCLEOTIDE SEQUENCE [LARGE SCALE GENOMIC DNA]</scope>
    <source>
        <strain evidence="10">SYNS20</strain>
    </source>
</reference>
<dbReference type="InterPro" id="IPR027417">
    <property type="entry name" value="P-loop_NTPase"/>
</dbReference>
<keyword evidence="10" id="KW-1185">Reference proteome</keyword>
<sequence>MGERPVRLGSARQRAVLAMLLLSPDRVVSVDALTEAVWQGDPPATARNQIAICVTALRKIFRNTADVDDLIDTVHPGYRLNSQGHHCDLRELDTAVSEARAAAGCGQLAEAAGHFEYALSLWRGGALAGLVGGAIDDEVTRLTEFWLDINEEYAALQMRRGRHRLVVARLTALVAEHPLREQARAQLMRAHQLSGRRAAALEVYREGRRILVEELGIEPSAPMQQLHSQILQDGDEPESASGAAELAAPEPDATAAVPAQLPLPPASFTGRAAETAALDRLLPDRLREGTLAIAVISGVGGVGKSALAVHWANRAADHFPDGQLFMDIRGYHEHDQPVSAMALLDQSLRALGVPGAEIPAKLEERAALYRSVLDGKRLLIVLDNVRSFGQVKPLLPGLGKCCVVITSREPLDELTGDYAATRLDLKVLTRAEAQEMLAAAIGADRVAAEPREAARLVELCDRLPLALRIAAARPATRPHWTLRQLTSRLEDRRRRLDVLSPGDGGVRAGFWLSYRELSPDAARLYRRLGLLTVPDFAAWVAAAVLGVDLQEAEDLIEQLVDAQLLEVCPVRPGAPTRFRFQDLLRLFAWERAWAEDSETEREAVLERAFGAMLDLADSGHQQLYGRRTLPAHRAGHGADLSMEYRSVVLADPVAWFESERDSIVAMVCQAVQSPGRERQAWELTACAVPLFEMRNYLEDWQRTAEKALEATRRAGDDLGAGTMLRSLGTLAIYRRRYPEAETLLASAMEFLERSDDILGLGIALRNLAVCARFAGDLDDAARQCRAALDAFDRTDDPAGRSHALGLLAQIELERGNGELGVDLSHRAIRASHEAGSPRSKAQNIYRLAEALLRTGELRRAEQACQDVISLTRAQGDRLGEANGLRALGEARWRQNLPDKAESALFAALAVAGALGDSFLQARIETDLACAEAVRGAPEAVLRLRRAHETFRSLSATLWEKRTGAMLDALSVAEEFAPVDAKVLVCLGGAR</sequence>
<dbReference type="RefSeq" id="WP_381838464.1">
    <property type="nucleotide sequence ID" value="NZ_JBHTCF010000022.1"/>
</dbReference>
<dbReference type="SMART" id="SM00862">
    <property type="entry name" value="Trans_reg_C"/>
    <property type="match status" value="1"/>
</dbReference>
<evidence type="ECO:0000256" key="6">
    <source>
        <dbReference type="PROSITE-ProRule" id="PRU01091"/>
    </source>
</evidence>
<dbReference type="InterPro" id="IPR019734">
    <property type="entry name" value="TPR_rpt"/>
</dbReference>
<evidence type="ECO:0000313" key="9">
    <source>
        <dbReference type="EMBL" id="MFC7309490.1"/>
    </source>
</evidence>
<dbReference type="PANTHER" id="PTHR35807:SF1">
    <property type="entry name" value="TRANSCRIPTIONAL REGULATOR REDD"/>
    <property type="match status" value="1"/>
</dbReference>
<keyword evidence="3" id="KW-0805">Transcription regulation</keyword>
<dbReference type="SMART" id="SM00028">
    <property type="entry name" value="TPR"/>
    <property type="match status" value="4"/>
</dbReference>
<dbReference type="SUPFAM" id="SSF52540">
    <property type="entry name" value="P-loop containing nucleoside triphosphate hydrolases"/>
    <property type="match status" value="1"/>
</dbReference>
<comment type="caution">
    <text evidence="9">The sequence shown here is derived from an EMBL/GenBank/DDBJ whole genome shotgun (WGS) entry which is preliminary data.</text>
</comment>
<evidence type="ECO:0000256" key="1">
    <source>
        <dbReference type="ARBA" id="ARBA00005820"/>
    </source>
</evidence>
<dbReference type="Pfam" id="PF00486">
    <property type="entry name" value="Trans_reg_C"/>
    <property type="match status" value="1"/>
</dbReference>
<evidence type="ECO:0000259" key="8">
    <source>
        <dbReference type="PROSITE" id="PS51755"/>
    </source>
</evidence>
<evidence type="ECO:0000256" key="2">
    <source>
        <dbReference type="ARBA" id="ARBA00023012"/>
    </source>
</evidence>
<dbReference type="InterPro" id="IPR011990">
    <property type="entry name" value="TPR-like_helical_dom_sf"/>
</dbReference>
<keyword evidence="2" id="KW-0902">Two-component regulatory system</keyword>
<dbReference type="Gene3D" id="1.10.10.10">
    <property type="entry name" value="Winged helix-like DNA-binding domain superfamily/Winged helix DNA-binding domain"/>
    <property type="match status" value="1"/>
</dbReference>